<sequence>MVEEETRRVPLDRWCVLIEETVGSASYARWELTKIKSFGSRGDALTEAANLAKGYEPEHPPKGRSRRVFRTGDDLWTVQVRGAKEQTSHFRVLVAKPETA</sequence>
<gene>
    <name evidence="1" type="ORF">LWC34_37370</name>
</gene>
<dbReference type="RefSeq" id="WP_233729946.1">
    <property type="nucleotide sequence ID" value="NZ_JAJVCN010000003.1"/>
</dbReference>
<evidence type="ECO:0000313" key="2">
    <source>
        <dbReference type="Proteomes" id="UP001521150"/>
    </source>
</evidence>
<name>A0ABS8ZKX0_9PSEU</name>
<accession>A0ABS8ZKX0</accession>
<reference evidence="1 2" key="1">
    <citation type="submission" date="2021-12" db="EMBL/GenBank/DDBJ databases">
        <title>Genome sequence of Kibdelosporangium philippinense ATCC 49844.</title>
        <authorList>
            <person name="Fedorov E.A."/>
            <person name="Omeragic M."/>
            <person name="Shalygina K.F."/>
            <person name="Maclea K.S."/>
        </authorList>
    </citation>
    <scope>NUCLEOTIDE SEQUENCE [LARGE SCALE GENOMIC DNA]</scope>
    <source>
        <strain evidence="1 2">ATCC 49844</strain>
    </source>
</reference>
<comment type="caution">
    <text evidence="1">The sequence shown here is derived from an EMBL/GenBank/DDBJ whole genome shotgun (WGS) entry which is preliminary data.</text>
</comment>
<protein>
    <recommendedName>
        <fullName evidence="3">Head-tail adaptor protein</fullName>
    </recommendedName>
</protein>
<keyword evidence="2" id="KW-1185">Reference proteome</keyword>
<organism evidence="1 2">
    <name type="scientific">Kibdelosporangium philippinense</name>
    <dbReference type="NCBI Taxonomy" id="211113"/>
    <lineage>
        <taxon>Bacteria</taxon>
        <taxon>Bacillati</taxon>
        <taxon>Actinomycetota</taxon>
        <taxon>Actinomycetes</taxon>
        <taxon>Pseudonocardiales</taxon>
        <taxon>Pseudonocardiaceae</taxon>
        <taxon>Kibdelosporangium</taxon>
    </lineage>
</organism>
<dbReference type="EMBL" id="JAJVCN010000003">
    <property type="protein sequence ID" value="MCE7008445.1"/>
    <property type="molecule type" value="Genomic_DNA"/>
</dbReference>
<evidence type="ECO:0000313" key="1">
    <source>
        <dbReference type="EMBL" id="MCE7008445.1"/>
    </source>
</evidence>
<dbReference type="Proteomes" id="UP001521150">
    <property type="component" value="Unassembled WGS sequence"/>
</dbReference>
<evidence type="ECO:0008006" key="3">
    <source>
        <dbReference type="Google" id="ProtNLM"/>
    </source>
</evidence>
<proteinExistence type="predicted"/>